<name>A0ABT0S2J8_9SPHN</name>
<gene>
    <name evidence="2" type="ORF">LZ538_08530</name>
</gene>
<sequence length="232" mass="25068">MPYRCARMAGTAALALMVATAAESRPTTDKPIYAGPAAAPSWGPSMLGTVAVRVRADRFAASWGRALEDASRLPAMQRLIAPARSLTRPQQIAFVQRAVHANIHWISDATEWGQHDYWASAEQTLSHGAGDMEDRAIVKMQALRALGFDQRDLYITLARDRVGGPLTVLVVRYGGRYYVLDDTGGAPFLADTRRFEFQPILSFGWTGAWVHQKIGSPVAVVAASAAGAATSK</sequence>
<accession>A0ABT0S2J8</accession>
<keyword evidence="1" id="KW-0732">Signal</keyword>
<dbReference type="InterPro" id="IPR010319">
    <property type="entry name" value="Transglutaminase-like_Cys_pept"/>
</dbReference>
<dbReference type="PANTHER" id="PTHR39327">
    <property type="match status" value="1"/>
</dbReference>
<protein>
    <submittedName>
        <fullName evidence="2">Transglutaminase-like cysteine peptidase</fullName>
    </submittedName>
</protein>
<evidence type="ECO:0000313" key="2">
    <source>
        <dbReference type="EMBL" id="MCL6730095.1"/>
    </source>
</evidence>
<proteinExistence type="predicted"/>
<comment type="caution">
    <text evidence="2">The sequence shown here is derived from an EMBL/GenBank/DDBJ whole genome shotgun (WGS) entry which is preliminary data.</text>
</comment>
<keyword evidence="3" id="KW-1185">Reference proteome</keyword>
<organism evidence="2 3">
    <name type="scientific">Sphingomonas hankyongi</name>
    <dbReference type="NCBI Taxonomy" id="2908209"/>
    <lineage>
        <taxon>Bacteria</taxon>
        <taxon>Pseudomonadati</taxon>
        <taxon>Pseudomonadota</taxon>
        <taxon>Alphaproteobacteria</taxon>
        <taxon>Sphingomonadales</taxon>
        <taxon>Sphingomonadaceae</taxon>
        <taxon>Sphingomonas</taxon>
    </lineage>
</organism>
<feature type="signal peptide" evidence="1">
    <location>
        <begin position="1"/>
        <end position="21"/>
    </location>
</feature>
<dbReference type="Gene3D" id="3.10.620.30">
    <property type="match status" value="1"/>
</dbReference>
<feature type="chain" id="PRO_5046900049" evidence="1">
    <location>
        <begin position="22"/>
        <end position="232"/>
    </location>
</feature>
<dbReference type="RefSeq" id="WP_249831551.1">
    <property type="nucleotide sequence ID" value="NZ_JAMGBE010000002.1"/>
</dbReference>
<dbReference type="EMBL" id="JAMGBE010000002">
    <property type="protein sequence ID" value="MCL6730095.1"/>
    <property type="molecule type" value="Genomic_DNA"/>
</dbReference>
<reference evidence="2" key="1">
    <citation type="submission" date="2022-05" db="EMBL/GenBank/DDBJ databases">
        <authorList>
            <person name="Jo J.-H."/>
            <person name="Im W.-T."/>
        </authorList>
    </citation>
    <scope>NUCLEOTIDE SEQUENCE</scope>
    <source>
        <strain evidence="2">SE220</strain>
    </source>
</reference>
<evidence type="ECO:0000313" key="3">
    <source>
        <dbReference type="Proteomes" id="UP001165342"/>
    </source>
</evidence>
<dbReference type="Proteomes" id="UP001165342">
    <property type="component" value="Unassembled WGS sequence"/>
</dbReference>
<dbReference type="Pfam" id="PF06035">
    <property type="entry name" value="Peptidase_C93"/>
    <property type="match status" value="1"/>
</dbReference>
<evidence type="ECO:0000256" key="1">
    <source>
        <dbReference type="SAM" id="SignalP"/>
    </source>
</evidence>
<dbReference type="PANTHER" id="PTHR39327:SF1">
    <property type="entry name" value="BLR5470 PROTEIN"/>
    <property type="match status" value="1"/>
</dbReference>